<dbReference type="SUPFAM" id="SSF48208">
    <property type="entry name" value="Six-hairpin glycosidases"/>
    <property type="match status" value="1"/>
</dbReference>
<evidence type="ECO:0000313" key="4">
    <source>
        <dbReference type="Proteomes" id="UP001302745"/>
    </source>
</evidence>
<keyword evidence="4" id="KW-1185">Reference proteome</keyword>
<dbReference type="Gene3D" id="1.50.10.10">
    <property type="match status" value="1"/>
</dbReference>
<feature type="compositionally biased region" description="Low complexity" evidence="1">
    <location>
        <begin position="635"/>
        <end position="644"/>
    </location>
</feature>
<dbReference type="Proteomes" id="UP001302745">
    <property type="component" value="Unassembled WGS sequence"/>
</dbReference>
<dbReference type="InterPro" id="IPR008928">
    <property type="entry name" value="6-hairpin_glycosidase_sf"/>
</dbReference>
<feature type="region of interest" description="Disordered" evidence="1">
    <location>
        <begin position="632"/>
        <end position="661"/>
    </location>
</feature>
<evidence type="ECO:0000259" key="2">
    <source>
        <dbReference type="Pfam" id="PF03190"/>
    </source>
</evidence>
<name>A0AAN6VV26_9PEZI</name>
<dbReference type="Gene3D" id="3.40.30.10">
    <property type="entry name" value="Glutaredoxin"/>
    <property type="match status" value="1"/>
</dbReference>
<dbReference type="InterPro" id="IPR036249">
    <property type="entry name" value="Thioredoxin-like_sf"/>
</dbReference>
<dbReference type="InterPro" id="IPR024705">
    <property type="entry name" value="Ssp411"/>
</dbReference>
<dbReference type="GO" id="GO:0003824">
    <property type="term" value="F:catalytic activity"/>
    <property type="evidence" value="ECO:0007669"/>
    <property type="project" value="UniProtKB-ARBA"/>
</dbReference>
<accession>A0AAN6VV26</accession>
<reference evidence="3" key="2">
    <citation type="submission" date="2023-05" db="EMBL/GenBank/DDBJ databases">
        <authorList>
            <consortium name="Lawrence Berkeley National Laboratory"/>
            <person name="Steindorff A."/>
            <person name="Hensen N."/>
            <person name="Bonometti L."/>
            <person name="Westerberg I."/>
            <person name="Brannstrom I.O."/>
            <person name="Guillou S."/>
            <person name="Cros-Aarteil S."/>
            <person name="Calhoun S."/>
            <person name="Haridas S."/>
            <person name="Kuo A."/>
            <person name="Mondo S."/>
            <person name="Pangilinan J."/>
            <person name="Riley R."/>
            <person name="Labutti K."/>
            <person name="Andreopoulos B."/>
            <person name="Lipzen A."/>
            <person name="Chen C."/>
            <person name="Yanf M."/>
            <person name="Daum C."/>
            <person name="Ng V."/>
            <person name="Clum A."/>
            <person name="Ohm R."/>
            <person name="Martin F."/>
            <person name="Silar P."/>
            <person name="Natvig D."/>
            <person name="Lalanne C."/>
            <person name="Gautier V."/>
            <person name="Ament-Velasquez S.L."/>
            <person name="Kruys A."/>
            <person name="Hutchinson M.I."/>
            <person name="Powell A.J."/>
            <person name="Barry K."/>
            <person name="Miller A.N."/>
            <person name="Grigoriev I.V."/>
            <person name="Debuchy R."/>
            <person name="Gladieux P."/>
            <person name="Thoren M.H."/>
            <person name="Johannesson H."/>
        </authorList>
    </citation>
    <scope>NUCLEOTIDE SEQUENCE</scope>
    <source>
        <strain evidence="3">CBS 538.74</strain>
    </source>
</reference>
<feature type="region of interest" description="Disordered" evidence="1">
    <location>
        <begin position="1"/>
        <end position="40"/>
    </location>
</feature>
<evidence type="ECO:0000256" key="1">
    <source>
        <dbReference type="SAM" id="MobiDB-lite"/>
    </source>
</evidence>
<feature type="domain" description="Spermatogenesis-associated protein 20-like TRX" evidence="2">
    <location>
        <begin position="32"/>
        <end position="158"/>
    </location>
</feature>
<proteinExistence type="predicted"/>
<evidence type="ECO:0000313" key="3">
    <source>
        <dbReference type="EMBL" id="KAK4157376.1"/>
    </source>
</evidence>
<comment type="caution">
    <text evidence="3">The sequence shown here is derived from an EMBL/GenBank/DDBJ whole genome shotgun (WGS) entry which is preliminary data.</text>
</comment>
<protein>
    <recommendedName>
        <fullName evidence="2">Spermatogenesis-associated protein 20-like TRX domain-containing protein</fullName>
    </recommendedName>
</protein>
<dbReference type="InterPro" id="IPR012341">
    <property type="entry name" value="6hp_glycosidase-like_sf"/>
</dbReference>
<dbReference type="PIRSF" id="PIRSF006402">
    <property type="entry name" value="UCP006402_thioredoxin"/>
    <property type="match status" value="1"/>
</dbReference>
<reference evidence="3" key="1">
    <citation type="journal article" date="2023" name="Mol. Phylogenet. Evol.">
        <title>Genome-scale phylogeny and comparative genomics of the fungal order Sordariales.</title>
        <authorList>
            <person name="Hensen N."/>
            <person name="Bonometti L."/>
            <person name="Westerberg I."/>
            <person name="Brannstrom I.O."/>
            <person name="Guillou S."/>
            <person name="Cros-Aarteil S."/>
            <person name="Calhoun S."/>
            <person name="Haridas S."/>
            <person name="Kuo A."/>
            <person name="Mondo S."/>
            <person name="Pangilinan J."/>
            <person name="Riley R."/>
            <person name="LaButti K."/>
            <person name="Andreopoulos B."/>
            <person name="Lipzen A."/>
            <person name="Chen C."/>
            <person name="Yan M."/>
            <person name="Daum C."/>
            <person name="Ng V."/>
            <person name="Clum A."/>
            <person name="Steindorff A."/>
            <person name="Ohm R.A."/>
            <person name="Martin F."/>
            <person name="Silar P."/>
            <person name="Natvig D.O."/>
            <person name="Lalanne C."/>
            <person name="Gautier V."/>
            <person name="Ament-Velasquez S.L."/>
            <person name="Kruys A."/>
            <person name="Hutchinson M.I."/>
            <person name="Powell A.J."/>
            <person name="Barry K."/>
            <person name="Miller A.N."/>
            <person name="Grigoriev I.V."/>
            <person name="Debuchy R."/>
            <person name="Gladieux P."/>
            <person name="Hiltunen Thoren M."/>
            <person name="Johannesson H."/>
        </authorList>
    </citation>
    <scope>NUCLEOTIDE SEQUENCE</scope>
    <source>
        <strain evidence="3">CBS 538.74</strain>
    </source>
</reference>
<organism evidence="3 4">
    <name type="scientific">Chaetomidium leptoderma</name>
    <dbReference type="NCBI Taxonomy" id="669021"/>
    <lineage>
        <taxon>Eukaryota</taxon>
        <taxon>Fungi</taxon>
        <taxon>Dikarya</taxon>
        <taxon>Ascomycota</taxon>
        <taxon>Pezizomycotina</taxon>
        <taxon>Sordariomycetes</taxon>
        <taxon>Sordariomycetidae</taxon>
        <taxon>Sordariales</taxon>
        <taxon>Chaetomiaceae</taxon>
        <taxon>Chaetomidium</taxon>
    </lineage>
</organism>
<dbReference type="CDD" id="cd02955">
    <property type="entry name" value="SSP411"/>
    <property type="match status" value="1"/>
</dbReference>
<dbReference type="Pfam" id="PF03190">
    <property type="entry name" value="Thioredox_DsbH"/>
    <property type="match status" value="1"/>
</dbReference>
<sequence>MMRAQLEQRQQRQHPERGAAGAEGSAFPDLRNRAGESDSPYVRLHADTPVAWQMLDADTLDRAKAENKPIFMHIGFLADHLCHLTTQDSFSNPAVAAFLNDAFIPILIDREERPDLDTIYQNYSEAVNATGGWPLNLFLTPDLYPIFGGTYWPGPGTEHSTTATAATTAAAAGDAAGEESYNDFLAIAKKIHTFWVEQEERCRREAFEMLHKLQDFAQEGTFGGGGGGGGAAISSTAAAAADSGDLDLDQLDEALGRIIKMFDPVDYGFGTPKFPNPARLSFLLRLAHFPGEVADVIGDKEVEKAISMAIATLRRIRDGGLRDHLGAGFMRFSVTSDWSMPHFEKMVGENALLLGVFLDAWLGASRGTGRELTLDDEFADVVLELADYLTGPLVRATKGGFVTSEASDSFYRKGDRHMREGAYYTWTRREFDQVVGVGSNDDHASSVAAAYWNVQEDGNVPQDQDLFDEFINQNVLSVNADATELSKQFGVPPWEIKRLVSTAREKLRAHQEKERPRPARDEKVLVATNGIVIAALARTAAAVRWFDAERAASYLQAAKDAAAFIKENLWAATNTETNPLRRFFYDRPSQTLAFADDYAFLIDGLLDLYTATSEQEWLDWAKQLQDTQTRLFYDSPSSKPRSNPNPSPRHAHSGGFYSTESETLSPTVLRLKSGMDKAQPSTNAVSASNLFRLGTLLSCAAGGGSSGDDQKEESESYLLQARETINAFEAEILQYPWLFVGLLTAVVTSRLGVKTVEVQRGDEVGLRRWYTTPRAEAGVLVFTGEGEIKVQQKQQVSGQGLPAAGA</sequence>
<gene>
    <name evidence="3" type="ORF">C8A00DRAFT_29663</name>
</gene>
<dbReference type="SUPFAM" id="SSF52833">
    <property type="entry name" value="Thioredoxin-like"/>
    <property type="match status" value="1"/>
</dbReference>
<dbReference type="InterPro" id="IPR004879">
    <property type="entry name" value="Ssp411-like_TRX"/>
</dbReference>
<dbReference type="PANTHER" id="PTHR42899:SF1">
    <property type="entry name" value="SPERMATOGENESIS-ASSOCIATED PROTEIN 20"/>
    <property type="match status" value="1"/>
</dbReference>
<dbReference type="AlphaFoldDB" id="A0AAN6VV26"/>
<dbReference type="PANTHER" id="PTHR42899">
    <property type="entry name" value="SPERMATOGENESIS-ASSOCIATED PROTEIN 20"/>
    <property type="match status" value="1"/>
</dbReference>
<dbReference type="EMBL" id="MU856851">
    <property type="protein sequence ID" value="KAK4157376.1"/>
    <property type="molecule type" value="Genomic_DNA"/>
</dbReference>
<dbReference type="GO" id="GO:0005975">
    <property type="term" value="P:carbohydrate metabolic process"/>
    <property type="evidence" value="ECO:0007669"/>
    <property type="project" value="InterPro"/>
</dbReference>